<proteinExistence type="predicted"/>
<evidence type="ECO:0000313" key="2">
    <source>
        <dbReference type="Proteomes" id="UP001164705"/>
    </source>
</evidence>
<dbReference type="KEGG" id="lnu:N7U66_11060"/>
<organism evidence="1 2">
    <name type="scientific">Lacinutrix neustonica</name>
    <dbReference type="NCBI Taxonomy" id="2980107"/>
    <lineage>
        <taxon>Bacteria</taxon>
        <taxon>Pseudomonadati</taxon>
        <taxon>Bacteroidota</taxon>
        <taxon>Flavobacteriia</taxon>
        <taxon>Flavobacteriales</taxon>
        <taxon>Flavobacteriaceae</taxon>
        <taxon>Lacinutrix</taxon>
    </lineage>
</organism>
<dbReference type="EMBL" id="CP113088">
    <property type="protein sequence ID" value="WAC00819.1"/>
    <property type="molecule type" value="Genomic_DNA"/>
</dbReference>
<name>A0A9E8MTR1_9FLAO</name>
<evidence type="ECO:0000313" key="1">
    <source>
        <dbReference type="EMBL" id="WAC00819.1"/>
    </source>
</evidence>
<protein>
    <submittedName>
        <fullName evidence="1">Uncharacterized protein</fullName>
    </submittedName>
</protein>
<gene>
    <name evidence="1" type="ORF">N7U66_11060</name>
</gene>
<accession>A0A9E8MTR1</accession>
<sequence length="45" mass="5307">MPKLRDYTKTLEEGQLQVVAVALDTDEYRWKNMILGLSPFLSCFW</sequence>
<keyword evidence="2" id="KW-1185">Reference proteome</keyword>
<dbReference type="Proteomes" id="UP001164705">
    <property type="component" value="Chromosome"/>
</dbReference>
<dbReference type="AlphaFoldDB" id="A0A9E8MTR1"/>
<reference evidence="1" key="1">
    <citation type="submission" date="2022-11" db="EMBL/GenBank/DDBJ databases">
        <title>Lacinutrix neustonica HL-RS19T sp. nov., isolated from the surface microlayer sample of brackish Lake Shihwa.</title>
        <authorList>
            <person name="Choi J.Y."/>
            <person name="Hwang C.Y."/>
        </authorList>
    </citation>
    <scope>NUCLEOTIDE SEQUENCE</scope>
    <source>
        <strain evidence="1">HL-RS19</strain>
    </source>
</reference>
<dbReference type="RefSeq" id="WP_267675367.1">
    <property type="nucleotide sequence ID" value="NZ_CP113088.1"/>
</dbReference>